<evidence type="ECO:0000259" key="5">
    <source>
        <dbReference type="Pfam" id="PF01778"/>
    </source>
</evidence>
<dbReference type="OrthoDB" id="338850at2759"/>
<dbReference type="STRING" id="1314777.A0A164ULY8"/>
<feature type="region of interest" description="Disordered" evidence="4">
    <location>
        <begin position="125"/>
        <end position="152"/>
    </location>
</feature>
<gene>
    <name evidence="6" type="ORF">SISNIDRAFT_549726</name>
</gene>
<reference evidence="6 7" key="1">
    <citation type="journal article" date="2016" name="Mol. Biol. Evol.">
        <title>Comparative Genomics of Early-Diverging Mushroom-Forming Fungi Provides Insights into the Origins of Lignocellulose Decay Capabilities.</title>
        <authorList>
            <person name="Nagy L.G."/>
            <person name="Riley R."/>
            <person name="Tritt A."/>
            <person name="Adam C."/>
            <person name="Daum C."/>
            <person name="Floudas D."/>
            <person name="Sun H."/>
            <person name="Yadav J.S."/>
            <person name="Pangilinan J."/>
            <person name="Larsson K.H."/>
            <person name="Matsuura K."/>
            <person name="Barry K."/>
            <person name="Labutti K."/>
            <person name="Kuo R."/>
            <person name="Ohm R.A."/>
            <person name="Bhattacharya S.S."/>
            <person name="Shirouzu T."/>
            <person name="Yoshinaga Y."/>
            <person name="Martin F.M."/>
            <person name="Grigoriev I.V."/>
            <person name="Hibbett D.S."/>
        </authorList>
    </citation>
    <scope>NUCLEOTIDE SEQUENCE [LARGE SCALE GENOMIC DNA]</scope>
    <source>
        <strain evidence="6 7">HHB9708</strain>
    </source>
</reference>
<organism evidence="6 7">
    <name type="scientific">Sistotremastrum niveocremeum HHB9708</name>
    <dbReference type="NCBI Taxonomy" id="1314777"/>
    <lineage>
        <taxon>Eukaryota</taxon>
        <taxon>Fungi</taxon>
        <taxon>Dikarya</taxon>
        <taxon>Basidiomycota</taxon>
        <taxon>Agaricomycotina</taxon>
        <taxon>Agaricomycetes</taxon>
        <taxon>Sistotremastrales</taxon>
        <taxon>Sistotremastraceae</taxon>
        <taxon>Sertulicium</taxon>
        <taxon>Sertulicium niveocremeum</taxon>
    </lineage>
</organism>
<dbReference type="GO" id="GO:0006412">
    <property type="term" value="P:translation"/>
    <property type="evidence" value="ECO:0007669"/>
    <property type="project" value="InterPro"/>
</dbReference>
<evidence type="ECO:0000256" key="1">
    <source>
        <dbReference type="ARBA" id="ARBA00007926"/>
    </source>
</evidence>
<dbReference type="Proteomes" id="UP000076722">
    <property type="component" value="Unassembled WGS sequence"/>
</dbReference>
<protein>
    <submittedName>
        <fullName evidence="6">Ribosomal protein L28e</fullName>
    </submittedName>
</protein>
<evidence type="ECO:0000313" key="7">
    <source>
        <dbReference type="Proteomes" id="UP000076722"/>
    </source>
</evidence>
<feature type="region of interest" description="Disordered" evidence="4">
    <location>
        <begin position="71"/>
        <end position="104"/>
    </location>
</feature>
<name>A0A164ULY8_9AGAM</name>
<keyword evidence="7" id="KW-1185">Reference proteome</keyword>
<dbReference type="GO" id="GO:1990904">
    <property type="term" value="C:ribonucleoprotein complex"/>
    <property type="evidence" value="ECO:0007669"/>
    <property type="project" value="UniProtKB-KW"/>
</dbReference>
<dbReference type="Gene3D" id="3.30.390.110">
    <property type="match status" value="1"/>
</dbReference>
<feature type="compositionally biased region" description="Basic residues" evidence="4">
    <location>
        <begin position="135"/>
        <end position="146"/>
    </location>
</feature>
<sequence length="152" mass="16492">MYASPDLQWLLLRKTNSYIVKRVPEGPVFSKEPGNLLNLHSHKYSGLTDPKTIAVDQAPNGGISITTRKLSSGIRSVRKSQHQQSIRPRSGPRRAHGVAVGQAKRGYRPDLRKAALARVSALLAVQKGPSTKPVKEKKPRSARAKKAAAASA</sequence>
<dbReference type="InterPro" id="IPR029004">
    <property type="entry name" value="Ribosomal_eL28/Mak16"/>
</dbReference>
<dbReference type="EMBL" id="KV419407">
    <property type="protein sequence ID" value="KZS93356.1"/>
    <property type="molecule type" value="Genomic_DNA"/>
</dbReference>
<dbReference type="PANTHER" id="PTHR10544">
    <property type="entry name" value="60S RIBOSOMAL PROTEIN L28"/>
    <property type="match status" value="1"/>
</dbReference>
<accession>A0A164ULY8</accession>
<evidence type="ECO:0000256" key="3">
    <source>
        <dbReference type="ARBA" id="ARBA00023274"/>
    </source>
</evidence>
<dbReference type="InterPro" id="IPR002672">
    <property type="entry name" value="Ribosomal_eL28"/>
</dbReference>
<dbReference type="Pfam" id="PF01778">
    <property type="entry name" value="Ribosomal_L28e"/>
    <property type="match status" value="1"/>
</dbReference>
<dbReference type="GO" id="GO:0005840">
    <property type="term" value="C:ribosome"/>
    <property type="evidence" value="ECO:0007669"/>
    <property type="project" value="UniProtKB-KW"/>
</dbReference>
<evidence type="ECO:0000256" key="2">
    <source>
        <dbReference type="ARBA" id="ARBA00022980"/>
    </source>
</evidence>
<keyword evidence="2 6" id="KW-0689">Ribosomal protein</keyword>
<comment type="similarity">
    <text evidence="1">Belongs to the eukaryotic ribosomal protein eL28 family.</text>
</comment>
<dbReference type="GO" id="GO:0003735">
    <property type="term" value="F:structural constituent of ribosome"/>
    <property type="evidence" value="ECO:0007669"/>
    <property type="project" value="InterPro"/>
</dbReference>
<feature type="domain" description="Ribosomal eL28/Mak16" evidence="5">
    <location>
        <begin position="7"/>
        <end position="124"/>
    </location>
</feature>
<keyword evidence="3" id="KW-0687">Ribonucleoprotein</keyword>
<dbReference type="AlphaFoldDB" id="A0A164ULY8"/>
<evidence type="ECO:0000256" key="4">
    <source>
        <dbReference type="SAM" id="MobiDB-lite"/>
    </source>
</evidence>
<proteinExistence type="inferred from homology"/>
<evidence type="ECO:0000313" key="6">
    <source>
        <dbReference type="EMBL" id="KZS93356.1"/>
    </source>
</evidence>